<name>A0A1B1ETT4_9GLOM</name>
<gene>
    <name evidence="5" type="primary">HMG120</name>
    <name evidence="6" type="ORF">RhiirA4_528874</name>
</gene>
<dbReference type="VEuPathDB" id="FungiDB:FUN_015238"/>
<dbReference type="PANTHER" id="PTHR10270:SF161">
    <property type="entry name" value="SEX-DETERMINING REGION Y PROTEIN"/>
    <property type="match status" value="1"/>
</dbReference>
<dbReference type="GO" id="GO:0001228">
    <property type="term" value="F:DNA-binding transcription activator activity, RNA polymerase II-specific"/>
    <property type="evidence" value="ECO:0007669"/>
    <property type="project" value="TreeGrafter"/>
</dbReference>
<evidence type="ECO:0000256" key="2">
    <source>
        <dbReference type="ARBA" id="ARBA00023163"/>
    </source>
</evidence>
<dbReference type="InterPro" id="IPR009071">
    <property type="entry name" value="HMG_box_dom"/>
</dbReference>
<evidence type="ECO:0000313" key="6">
    <source>
        <dbReference type="EMBL" id="PKY37682.1"/>
    </source>
</evidence>
<sequence length="318" mass="36516">MSCNISFAIDLINNPLVPQSPPSPPPESNSYNNFTIGRNMSDYDFIKSWGYPFSIEVDVLLANSEDTRDAKRNKKKGTGKVPRPPNCFFIYRRNKQAELKAFYQLTQEGTKEKSAKISKFIAEEWRNEPENVKDLFRTMAREAERLHAIKNPDYTYKPKQKKGNNREHYENISETGSDWSDDKFDLSKYILSPSITNTSTSSQSDTASSTNSPLVDMGEFPNDNNYIIQTDSPLVDMGLLNYSDDNDVSQTGSPLVEDLFYNAEDPLDQPINPDDMFVDEIYYIPPLIDINFNNQNQYNESIDDDNFEKLFNQFIICD</sequence>
<dbReference type="AlphaFoldDB" id="A0A1B1ETT4"/>
<dbReference type="SUPFAM" id="SSF47095">
    <property type="entry name" value="HMG-box"/>
    <property type="match status" value="1"/>
</dbReference>
<accession>A0A1B1ETT4</accession>
<feature type="DNA-binding region" description="HMG box" evidence="3">
    <location>
        <begin position="81"/>
        <end position="155"/>
    </location>
</feature>
<evidence type="ECO:0000313" key="7">
    <source>
        <dbReference type="Proteomes" id="UP000234323"/>
    </source>
</evidence>
<dbReference type="Proteomes" id="UP000234323">
    <property type="component" value="Unassembled WGS sequence"/>
</dbReference>
<evidence type="ECO:0000313" key="5">
    <source>
        <dbReference type="EMBL" id="ANQ32221.1"/>
    </source>
</evidence>
<dbReference type="PANTHER" id="PTHR10270">
    <property type="entry name" value="SOX TRANSCRIPTION FACTOR"/>
    <property type="match status" value="1"/>
</dbReference>
<keyword evidence="1 3" id="KW-0238">DNA-binding</keyword>
<feature type="domain" description="HMG box" evidence="4">
    <location>
        <begin position="81"/>
        <end position="155"/>
    </location>
</feature>
<dbReference type="CDD" id="cd01389">
    <property type="entry name" value="HMG-box_ROX1-like"/>
    <property type="match status" value="1"/>
</dbReference>
<keyword evidence="3" id="KW-0539">Nucleus</keyword>
<dbReference type="GO" id="GO:0005634">
    <property type="term" value="C:nucleus"/>
    <property type="evidence" value="ECO:0007669"/>
    <property type="project" value="UniProtKB-UniRule"/>
</dbReference>
<organism evidence="5">
    <name type="scientific">Rhizophagus irregularis</name>
    <dbReference type="NCBI Taxonomy" id="588596"/>
    <lineage>
        <taxon>Eukaryota</taxon>
        <taxon>Fungi</taxon>
        <taxon>Fungi incertae sedis</taxon>
        <taxon>Mucoromycota</taxon>
        <taxon>Glomeromycotina</taxon>
        <taxon>Glomeromycetes</taxon>
        <taxon>Glomerales</taxon>
        <taxon>Glomeraceae</taxon>
        <taxon>Rhizophagus</taxon>
    </lineage>
</organism>
<reference evidence="6 7" key="2">
    <citation type="submission" date="2015-10" db="EMBL/GenBank/DDBJ databases">
        <title>Genome analyses suggest a sexual origin of heterokaryosis in a supposedly ancient asexual fungus.</title>
        <authorList>
            <person name="Ropars J."/>
            <person name="Sedzielewska K."/>
            <person name="Noel J."/>
            <person name="Charron P."/>
            <person name="Farinelli L."/>
            <person name="Marton T."/>
            <person name="Kruger M."/>
            <person name="Pelin A."/>
            <person name="Brachmann A."/>
            <person name="Corradi N."/>
        </authorList>
    </citation>
    <scope>NUCLEOTIDE SEQUENCE [LARGE SCALE GENOMIC DNA]</scope>
    <source>
        <strain evidence="6 7">A4</strain>
    </source>
</reference>
<dbReference type="VEuPathDB" id="FungiDB:RhiirA1_509825"/>
<dbReference type="InterPro" id="IPR036910">
    <property type="entry name" value="HMG_box_dom_sf"/>
</dbReference>
<protein>
    <submittedName>
        <fullName evidence="5">MATA-HMG</fullName>
    </submittedName>
</protein>
<dbReference type="GO" id="GO:0000978">
    <property type="term" value="F:RNA polymerase II cis-regulatory region sequence-specific DNA binding"/>
    <property type="evidence" value="ECO:0007669"/>
    <property type="project" value="TreeGrafter"/>
</dbReference>
<dbReference type="VEuPathDB" id="FungiDB:RhiirFUN_011033"/>
<dbReference type="Pfam" id="PF00505">
    <property type="entry name" value="HMG_box"/>
    <property type="match status" value="1"/>
</dbReference>
<dbReference type="OrthoDB" id="6247875at2759"/>
<dbReference type="EMBL" id="LLXI01000008">
    <property type="protein sequence ID" value="PKY37682.1"/>
    <property type="molecule type" value="Genomic_DNA"/>
</dbReference>
<dbReference type="EMBL" id="KT212839">
    <property type="protein sequence ID" value="ANQ32221.1"/>
    <property type="molecule type" value="Genomic_DNA"/>
</dbReference>
<dbReference type="InterPro" id="IPR050140">
    <property type="entry name" value="SRY-related_HMG-box_TF-like"/>
</dbReference>
<dbReference type="PROSITE" id="PS50118">
    <property type="entry name" value="HMG_BOX_2"/>
    <property type="match status" value="1"/>
</dbReference>
<keyword evidence="2" id="KW-0804">Transcription</keyword>
<evidence type="ECO:0000259" key="4">
    <source>
        <dbReference type="PROSITE" id="PS50118"/>
    </source>
</evidence>
<dbReference type="GO" id="GO:0030154">
    <property type="term" value="P:cell differentiation"/>
    <property type="evidence" value="ECO:0007669"/>
    <property type="project" value="TreeGrafter"/>
</dbReference>
<dbReference type="Gene3D" id="1.10.30.10">
    <property type="entry name" value="High mobility group box domain"/>
    <property type="match status" value="1"/>
</dbReference>
<proteinExistence type="predicted"/>
<dbReference type="SMART" id="SM00398">
    <property type="entry name" value="HMG"/>
    <property type="match status" value="1"/>
</dbReference>
<reference evidence="5" key="1">
    <citation type="submission" date="2015-06" db="EMBL/GenBank/DDBJ databases">
        <title>Evolution and Diversity of Sexually-Related Genes in an Arbuscular Mycorrhizal Fungi.</title>
        <authorList>
            <person name="Charron P."/>
            <person name="Marton T."/>
            <person name="Corradi N."/>
        </authorList>
    </citation>
    <scope>NUCLEOTIDE SEQUENCE</scope>
    <source>
        <strain evidence="5">A4</strain>
    </source>
</reference>
<keyword evidence="7" id="KW-1185">Reference proteome</keyword>
<evidence type="ECO:0000256" key="3">
    <source>
        <dbReference type="PROSITE-ProRule" id="PRU00267"/>
    </source>
</evidence>
<evidence type="ECO:0000256" key="1">
    <source>
        <dbReference type="ARBA" id="ARBA00023125"/>
    </source>
</evidence>